<reference evidence="1" key="1">
    <citation type="submission" date="2022-12" db="EMBL/GenBank/DDBJ databases">
        <title>Genome Sequence of Lasiodiplodia mahajangana.</title>
        <authorList>
            <person name="Buettner E."/>
        </authorList>
    </citation>
    <scope>NUCLEOTIDE SEQUENCE</scope>
    <source>
        <strain evidence="1">VT137</strain>
    </source>
</reference>
<protein>
    <submittedName>
        <fullName evidence="1">Uncharacterized protein</fullName>
    </submittedName>
</protein>
<evidence type="ECO:0000313" key="1">
    <source>
        <dbReference type="EMBL" id="KAJ8132237.1"/>
    </source>
</evidence>
<name>A0ACC2JY79_9PEZI</name>
<organism evidence="1 2">
    <name type="scientific">Lasiodiplodia mahajangana</name>
    <dbReference type="NCBI Taxonomy" id="1108764"/>
    <lineage>
        <taxon>Eukaryota</taxon>
        <taxon>Fungi</taxon>
        <taxon>Dikarya</taxon>
        <taxon>Ascomycota</taxon>
        <taxon>Pezizomycotina</taxon>
        <taxon>Dothideomycetes</taxon>
        <taxon>Dothideomycetes incertae sedis</taxon>
        <taxon>Botryosphaeriales</taxon>
        <taxon>Botryosphaeriaceae</taxon>
        <taxon>Lasiodiplodia</taxon>
    </lineage>
</organism>
<dbReference type="Proteomes" id="UP001153332">
    <property type="component" value="Unassembled WGS sequence"/>
</dbReference>
<evidence type="ECO:0000313" key="2">
    <source>
        <dbReference type="Proteomes" id="UP001153332"/>
    </source>
</evidence>
<proteinExistence type="predicted"/>
<comment type="caution">
    <text evidence="1">The sequence shown here is derived from an EMBL/GenBank/DDBJ whole genome shotgun (WGS) entry which is preliminary data.</text>
</comment>
<accession>A0ACC2JY79</accession>
<sequence>MADTPPSPSLLPPSPSDVVDPTPQLSVETNLVPKELKIERLKTPTTPSTRRPSLQPRTSMNGPLYMQTSNNKVLIRRVKRKGDGTIKSLTRWLLDNQIGLSFNLIALIFLTHMFIPKARPHTLKFFILSYSNPKSGNYAIGGDDYYFIAFCIVLFTGLRAGLMEHVFAPLAKHWGLEKRKDMTRFSEQAWLLVYYSFFWPFGVYLYYNSPSFMNFRELWTDWPNREITGLVKAYFLGQWAFWLQQVLVIHIEERRKDHWQMLTHHFITITLMTASYYYHHTRVGILILVLMDIVDIFLPLAKCLKYLGFSTMCDIMFGMFMVSWFLARHVFFNMVCWSIWRDAIHVMPVGCFYGNNTSLKGPLPIPEGWRHWLEPFRNPEGALCFSQPVVYGFLYTLLGLQAITIFWFFMIVRVATRVLRGGSADDPRSDDEVESDEAEYEYEEAQPLEEEVGVESIDLKGWERRTGVKRAASSSAVSLPGHSDRKELLGRIGCEVVEQQARDALQSLGKRSPIGTMSSRVHRGSPPPKITAGHLTLHHIPKMPNYLLPLMSSVSFLMSVFTRDTALSMFARDAEKRADLAKRFHQLNSHLSAAEAIEHNCHAENRRLRFHNRTLRDDVISWEVAFHDTASDDSKAERDAWKRARVIDSHIKEFWARAGLLLKNRTNTNKYHWEVLSKDLELAIAEGRDSIADFIKTHNRWHGPGEVMTQLLDGLCYVLELFKAVIDARDSWLSCADPLSVPLSIGIECPALCRY</sequence>
<gene>
    <name evidence="1" type="ORF">O1611_g1382</name>
</gene>
<keyword evidence="2" id="KW-1185">Reference proteome</keyword>
<dbReference type="EMBL" id="JAPUUL010000160">
    <property type="protein sequence ID" value="KAJ8132237.1"/>
    <property type="molecule type" value="Genomic_DNA"/>
</dbReference>